<dbReference type="PANTHER" id="PTHR43649:SF31">
    <property type="entry name" value="SN-GLYCEROL-3-PHOSPHATE-BINDING PERIPLASMIC PROTEIN UGPB"/>
    <property type="match status" value="1"/>
</dbReference>
<keyword evidence="3" id="KW-0813">Transport</keyword>
<dbReference type="EMBL" id="JARWBG010000100">
    <property type="protein sequence ID" value="MDH2394031.1"/>
    <property type="molecule type" value="Genomic_DNA"/>
</dbReference>
<reference evidence="6 7" key="1">
    <citation type="submission" date="2023-04" db="EMBL/GenBank/DDBJ databases">
        <title>Streptomyces chengmaiensis sp. nov. isolated from the stem of mangrove plant in Hainan.</title>
        <authorList>
            <person name="Huang X."/>
            <person name="Zhou S."/>
            <person name="Chu X."/>
            <person name="Xie Y."/>
            <person name="Lin Y."/>
        </authorList>
    </citation>
    <scope>NUCLEOTIDE SEQUENCE [LARGE SCALE GENOMIC DNA]</scope>
    <source>
        <strain evidence="6 7">HNM0663</strain>
    </source>
</reference>
<accession>A0ABT6HZ85</accession>
<dbReference type="PANTHER" id="PTHR43649">
    <property type="entry name" value="ARABINOSE-BINDING PROTEIN-RELATED"/>
    <property type="match status" value="1"/>
</dbReference>
<dbReference type="RefSeq" id="WP_279933440.1">
    <property type="nucleotide sequence ID" value="NZ_JARWBG010000100.1"/>
</dbReference>
<evidence type="ECO:0000313" key="6">
    <source>
        <dbReference type="EMBL" id="MDH2394031.1"/>
    </source>
</evidence>
<dbReference type="InterPro" id="IPR050490">
    <property type="entry name" value="Bact_solute-bd_prot1"/>
</dbReference>
<organism evidence="6 7">
    <name type="scientific">Streptomyces chengmaiensis</name>
    <dbReference type="NCBI Taxonomy" id="3040919"/>
    <lineage>
        <taxon>Bacteria</taxon>
        <taxon>Bacillati</taxon>
        <taxon>Actinomycetota</taxon>
        <taxon>Actinomycetes</taxon>
        <taxon>Kitasatosporales</taxon>
        <taxon>Streptomycetaceae</taxon>
        <taxon>Streptomyces</taxon>
    </lineage>
</organism>
<evidence type="ECO:0000256" key="3">
    <source>
        <dbReference type="ARBA" id="ARBA00022448"/>
    </source>
</evidence>
<evidence type="ECO:0000256" key="4">
    <source>
        <dbReference type="ARBA" id="ARBA00022729"/>
    </source>
</evidence>
<protein>
    <submittedName>
        <fullName evidence="6">Extracellular solute-binding protein</fullName>
    </submittedName>
</protein>
<proteinExistence type="inferred from homology"/>
<dbReference type="Gene3D" id="3.40.190.10">
    <property type="entry name" value="Periplasmic binding protein-like II"/>
    <property type="match status" value="1"/>
</dbReference>
<evidence type="ECO:0000313" key="7">
    <source>
        <dbReference type="Proteomes" id="UP001223144"/>
    </source>
</evidence>
<name>A0ABT6HZ85_9ACTN</name>
<evidence type="ECO:0000256" key="1">
    <source>
        <dbReference type="ARBA" id="ARBA00004196"/>
    </source>
</evidence>
<keyword evidence="4 5" id="KW-0732">Signal</keyword>
<comment type="caution">
    <text evidence="6">The sequence shown here is derived from an EMBL/GenBank/DDBJ whole genome shotgun (WGS) entry which is preliminary data.</text>
</comment>
<gene>
    <name evidence="6" type="ORF">QCN29_35890</name>
</gene>
<dbReference type="PROSITE" id="PS51257">
    <property type="entry name" value="PROKAR_LIPOPROTEIN"/>
    <property type="match status" value="1"/>
</dbReference>
<dbReference type="InterPro" id="IPR006059">
    <property type="entry name" value="SBP"/>
</dbReference>
<evidence type="ECO:0000256" key="5">
    <source>
        <dbReference type="SAM" id="SignalP"/>
    </source>
</evidence>
<feature type="chain" id="PRO_5046743781" evidence="5">
    <location>
        <begin position="21"/>
        <end position="430"/>
    </location>
</feature>
<sequence>MPYAKPLRASAALALITALAATGCSTTSDGSDGDAGSKRLTYWSMWTQTEPQAQALKKSIAAFTKKTGIKVDVQWQGREVLDKLGPAMLSGKAPDLVDQSFDRLLPVLAANGKAEDLSPVLSMDVDGGKKVSEVIPQKYLDVLPRGKDGTPWMMPYEAISVSIFYNGKDPLVTAPPKTWDELLAICKAAKAKGKACIGTDADQGWATQYWFDYLLNRNGGSLEALSSDKTGAAFKNPVVLKAAQQAEDLVKNGYLIKGYDATKYPEQQGRWVTGKSVFFLMGSWLPSEVQKLKPAGYEFKSVTFPTTVDATKNATDILPIGFSIPKGSKNAKAAQKFIAFFLNKDQLSGISTIAKNVTPRPDVAAPAELQDVAAQLRDTSLRLPGENADTDWQTKVLSTTFSKLWLGKISAKDFVTQGAKASADYWKAKG</sequence>
<dbReference type="Proteomes" id="UP001223144">
    <property type="component" value="Unassembled WGS sequence"/>
</dbReference>
<evidence type="ECO:0000256" key="2">
    <source>
        <dbReference type="ARBA" id="ARBA00008520"/>
    </source>
</evidence>
<dbReference type="SUPFAM" id="SSF53850">
    <property type="entry name" value="Periplasmic binding protein-like II"/>
    <property type="match status" value="1"/>
</dbReference>
<comment type="subcellular location">
    <subcellularLocation>
        <location evidence="1">Cell envelope</location>
    </subcellularLocation>
</comment>
<dbReference type="Pfam" id="PF13416">
    <property type="entry name" value="SBP_bac_8"/>
    <property type="match status" value="1"/>
</dbReference>
<feature type="signal peptide" evidence="5">
    <location>
        <begin position="1"/>
        <end position="20"/>
    </location>
</feature>
<comment type="similarity">
    <text evidence="2">Belongs to the bacterial solute-binding protein 1 family.</text>
</comment>
<keyword evidence="7" id="KW-1185">Reference proteome</keyword>